<evidence type="ECO:0000313" key="2">
    <source>
        <dbReference type="EMBL" id="SCW57754.1"/>
    </source>
</evidence>
<proteinExistence type="predicted"/>
<keyword evidence="1" id="KW-0812">Transmembrane</keyword>
<dbReference type="AlphaFoldDB" id="A0A1G4RLJ9"/>
<keyword evidence="1" id="KW-1133">Transmembrane helix</keyword>
<keyword evidence="3" id="KW-1185">Reference proteome</keyword>
<organism evidence="2 3">
    <name type="scientific">Ancylobacter rudongensis</name>
    <dbReference type="NCBI Taxonomy" id="177413"/>
    <lineage>
        <taxon>Bacteria</taxon>
        <taxon>Pseudomonadati</taxon>
        <taxon>Pseudomonadota</taxon>
        <taxon>Alphaproteobacteria</taxon>
        <taxon>Hyphomicrobiales</taxon>
        <taxon>Xanthobacteraceae</taxon>
        <taxon>Ancylobacter</taxon>
    </lineage>
</organism>
<keyword evidence="1" id="KW-0472">Membrane</keyword>
<dbReference type="STRING" id="177413.SAMN05660859_1744"/>
<gene>
    <name evidence="2" type="ORF">SAMN05660859_1744</name>
</gene>
<dbReference type="RefSeq" id="WP_091438008.1">
    <property type="nucleotide sequence ID" value="NZ_FMTP01000002.1"/>
</dbReference>
<accession>A0A1G4RLJ9</accession>
<feature type="transmembrane region" description="Helical" evidence="1">
    <location>
        <begin position="70"/>
        <end position="91"/>
    </location>
</feature>
<feature type="transmembrane region" description="Helical" evidence="1">
    <location>
        <begin position="43"/>
        <end position="63"/>
    </location>
</feature>
<protein>
    <submittedName>
        <fullName evidence="2">Uncharacterized protein</fullName>
    </submittedName>
</protein>
<reference evidence="3" key="1">
    <citation type="submission" date="2016-10" db="EMBL/GenBank/DDBJ databases">
        <authorList>
            <person name="Varghese N."/>
            <person name="Submissions S."/>
        </authorList>
    </citation>
    <scope>NUCLEOTIDE SEQUENCE [LARGE SCALE GENOMIC DNA]</scope>
    <source>
        <strain evidence="3">CGMCC 1.1761</strain>
    </source>
</reference>
<dbReference type="Proteomes" id="UP000198889">
    <property type="component" value="Unassembled WGS sequence"/>
</dbReference>
<name>A0A1G4RLJ9_9HYPH</name>
<evidence type="ECO:0000256" key="1">
    <source>
        <dbReference type="SAM" id="Phobius"/>
    </source>
</evidence>
<sequence>MYTLIVVLGIAAALLFLAGFSRGVRNAVVEYRRGTPEPTEVPAYNYVGMAAVSVVLSATFIALAGVAPMWIYAGPLLVLGTAAGIGIAFFVERPSV</sequence>
<dbReference type="EMBL" id="FMTP01000002">
    <property type="protein sequence ID" value="SCW57754.1"/>
    <property type="molecule type" value="Genomic_DNA"/>
</dbReference>
<evidence type="ECO:0000313" key="3">
    <source>
        <dbReference type="Proteomes" id="UP000198889"/>
    </source>
</evidence>